<feature type="compositionally biased region" description="Polar residues" evidence="1">
    <location>
        <begin position="8"/>
        <end position="17"/>
    </location>
</feature>
<protein>
    <submittedName>
        <fullName evidence="2">Uncharacterized protein</fullName>
    </submittedName>
</protein>
<evidence type="ECO:0000313" key="2">
    <source>
        <dbReference type="EMBL" id="KAF2732671.1"/>
    </source>
</evidence>
<organism evidence="2 3">
    <name type="scientific">Polyplosphaeria fusca</name>
    <dbReference type="NCBI Taxonomy" id="682080"/>
    <lineage>
        <taxon>Eukaryota</taxon>
        <taxon>Fungi</taxon>
        <taxon>Dikarya</taxon>
        <taxon>Ascomycota</taxon>
        <taxon>Pezizomycotina</taxon>
        <taxon>Dothideomycetes</taxon>
        <taxon>Pleosporomycetidae</taxon>
        <taxon>Pleosporales</taxon>
        <taxon>Tetraplosphaeriaceae</taxon>
        <taxon>Polyplosphaeria</taxon>
    </lineage>
</organism>
<feature type="region of interest" description="Disordered" evidence="1">
    <location>
        <begin position="1"/>
        <end position="245"/>
    </location>
</feature>
<keyword evidence="3" id="KW-1185">Reference proteome</keyword>
<accession>A0A9P4QXB6</accession>
<dbReference type="Proteomes" id="UP000799444">
    <property type="component" value="Unassembled WGS sequence"/>
</dbReference>
<feature type="compositionally biased region" description="Polar residues" evidence="1">
    <location>
        <begin position="92"/>
        <end position="109"/>
    </location>
</feature>
<sequence length="245" mass="26737">MDAALLSPPTSASTIGSRRNKFFKPLSSHGMPKAPPLSPTGSVRSHRFETPTSPRSTRSTSITSPPMTPGFFRSPMSPPLSAKSFGTLIDSEPSTPAYSPRPSSSQWDGSTLLLLSPVASSPGSPPEPVWEMVTPKGASKRKVSDAPSFGLRITSDTSLTSHPPTSPLPDGLNEKENVPPTKETADVEGEGKEEEQNEHGDTLGKFTTKVKSLLRRRTVNEKRAEKRRRARQDLEYMEDVHWTEM</sequence>
<name>A0A9P4QXB6_9PLEO</name>
<feature type="compositionally biased region" description="Low complexity" evidence="1">
    <location>
        <begin position="154"/>
        <end position="163"/>
    </location>
</feature>
<evidence type="ECO:0000256" key="1">
    <source>
        <dbReference type="SAM" id="MobiDB-lite"/>
    </source>
</evidence>
<feature type="compositionally biased region" description="Basic and acidic residues" evidence="1">
    <location>
        <begin position="231"/>
        <end position="245"/>
    </location>
</feature>
<gene>
    <name evidence="2" type="ORF">EJ04DRAFT_305278</name>
</gene>
<evidence type="ECO:0000313" key="3">
    <source>
        <dbReference type="Proteomes" id="UP000799444"/>
    </source>
</evidence>
<comment type="caution">
    <text evidence="2">The sequence shown here is derived from an EMBL/GenBank/DDBJ whole genome shotgun (WGS) entry which is preliminary data.</text>
</comment>
<feature type="compositionally biased region" description="Low complexity" evidence="1">
    <location>
        <begin position="50"/>
        <end position="65"/>
    </location>
</feature>
<reference evidence="2" key="1">
    <citation type="journal article" date="2020" name="Stud. Mycol.">
        <title>101 Dothideomycetes genomes: a test case for predicting lifestyles and emergence of pathogens.</title>
        <authorList>
            <person name="Haridas S."/>
            <person name="Albert R."/>
            <person name="Binder M."/>
            <person name="Bloem J."/>
            <person name="Labutti K."/>
            <person name="Salamov A."/>
            <person name="Andreopoulos B."/>
            <person name="Baker S."/>
            <person name="Barry K."/>
            <person name="Bills G."/>
            <person name="Bluhm B."/>
            <person name="Cannon C."/>
            <person name="Castanera R."/>
            <person name="Culley D."/>
            <person name="Daum C."/>
            <person name="Ezra D."/>
            <person name="Gonzalez J."/>
            <person name="Henrissat B."/>
            <person name="Kuo A."/>
            <person name="Liang C."/>
            <person name="Lipzen A."/>
            <person name="Lutzoni F."/>
            <person name="Magnuson J."/>
            <person name="Mondo S."/>
            <person name="Nolan M."/>
            <person name="Ohm R."/>
            <person name="Pangilinan J."/>
            <person name="Park H.-J."/>
            <person name="Ramirez L."/>
            <person name="Alfaro M."/>
            <person name="Sun H."/>
            <person name="Tritt A."/>
            <person name="Yoshinaga Y."/>
            <person name="Zwiers L.-H."/>
            <person name="Turgeon B."/>
            <person name="Goodwin S."/>
            <person name="Spatafora J."/>
            <person name="Crous P."/>
            <person name="Grigoriev I."/>
        </authorList>
    </citation>
    <scope>NUCLEOTIDE SEQUENCE</scope>
    <source>
        <strain evidence="2">CBS 125425</strain>
    </source>
</reference>
<proteinExistence type="predicted"/>
<dbReference type="EMBL" id="ML996173">
    <property type="protein sequence ID" value="KAF2732671.1"/>
    <property type="molecule type" value="Genomic_DNA"/>
</dbReference>
<dbReference type="OrthoDB" id="3921377at2759"/>
<dbReference type="AlphaFoldDB" id="A0A9P4QXB6"/>
<feature type="compositionally biased region" description="Acidic residues" evidence="1">
    <location>
        <begin position="186"/>
        <end position="196"/>
    </location>
</feature>